<proteinExistence type="predicted"/>
<comment type="caution">
    <text evidence="2">The sequence shown here is derived from an EMBL/GenBank/DDBJ whole genome shotgun (WGS) entry which is preliminary data.</text>
</comment>
<organism evidence="2 3">
    <name type="scientific">Catenulispora subtropica</name>
    <dbReference type="NCBI Taxonomy" id="450798"/>
    <lineage>
        <taxon>Bacteria</taxon>
        <taxon>Bacillati</taxon>
        <taxon>Actinomycetota</taxon>
        <taxon>Actinomycetes</taxon>
        <taxon>Catenulisporales</taxon>
        <taxon>Catenulisporaceae</taxon>
        <taxon>Catenulispora</taxon>
    </lineage>
</organism>
<dbReference type="Proteomes" id="UP001499854">
    <property type="component" value="Unassembled WGS sequence"/>
</dbReference>
<evidence type="ECO:0000313" key="3">
    <source>
        <dbReference type="Proteomes" id="UP001499854"/>
    </source>
</evidence>
<keyword evidence="1" id="KW-0732">Signal</keyword>
<feature type="chain" id="PRO_5047279208" description="Secreted protein" evidence="1">
    <location>
        <begin position="33"/>
        <end position="224"/>
    </location>
</feature>
<evidence type="ECO:0000256" key="1">
    <source>
        <dbReference type="SAM" id="SignalP"/>
    </source>
</evidence>
<protein>
    <recommendedName>
        <fullName evidence="4">Secreted protein</fullName>
    </recommendedName>
</protein>
<sequence length="224" mass="23249">MLKKHNAFRKHSLRLRTLVVAVSLTVISVVPSAGTTHAVAATCTPATGSHQPDFLPSAHPMTITADSLTADSLGTDQNVTINLAGYDSAGACLSKTMNHYTFVSLTGVTNLHLSTTDGAGAYTLSLASASSSMQLGAQGVTTDFWGNITQVCVPWLHLIIITCSSNPPPNDAGLVDAASSFFNVSSTVKDFQATVYAIRSYATGTTPPPDPVQIPAATLTVTSP</sequence>
<evidence type="ECO:0008006" key="4">
    <source>
        <dbReference type="Google" id="ProtNLM"/>
    </source>
</evidence>
<reference evidence="3" key="1">
    <citation type="journal article" date="2019" name="Int. J. Syst. Evol. Microbiol.">
        <title>The Global Catalogue of Microorganisms (GCM) 10K type strain sequencing project: providing services to taxonomists for standard genome sequencing and annotation.</title>
        <authorList>
            <consortium name="The Broad Institute Genomics Platform"/>
            <consortium name="The Broad Institute Genome Sequencing Center for Infectious Disease"/>
            <person name="Wu L."/>
            <person name="Ma J."/>
        </authorList>
    </citation>
    <scope>NUCLEOTIDE SEQUENCE [LARGE SCALE GENOMIC DNA]</scope>
    <source>
        <strain evidence="3">JCM 16013</strain>
    </source>
</reference>
<accession>A0ABP5CUL5</accession>
<feature type="signal peptide" evidence="1">
    <location>
        <begin position="1"/>
        <end position="32"/>
    </location>
</feature>
<evidence type="ECO:0000313" key="2">
    <source>
        <dbReference type="EMBL" id="GAA1969119.1"/>
    </source>
</evidence>
<name>A0ABP5CUL5_9ACTN</name>
<gene>
    <name evidence="2" type="ORF">GCM10009838_29720</name>
</gene>
<dbReference type="EMBL" id="BAAAQM010000014">
    <property type="protein sequence ID" value="GAA1969119.1"/>
    <property type="molecule type" value="Genomic_DNA"/>
</dbReference>
<keyword evidence="3" id="KW-1185">Reference proteome</keyword>